<dbReference type="NCBIfam" id="TIGR02277">
    <property type="entry name" value="PaaX_trns_reg"/>
    <property type="match status" value="1"/>
</dbReference>
<dbReference type="GO" id="GO:0006351">
    <property type="term" value="P:DNA-templated transcription"/>
    <property type="evidence" value="ECO:0007669"/>
    <property type="project" value="InterPro"/>
</dbReference>
<feature type="domain" description="Transcriptional repressor PaaX-like N-terminal" evidence="1">
    <location>
        <begin position="17"/>
        <end position="83"/>
    </location>
</feature>
<evidence type="ECO:0000313" key="4">
    <source>
        <dbReference type="EMBL" id="MYM74794.1"/>
    </source>
</evidence>
<dbReference type="Proteomes" id="UP000469734">
    <property type="component" value="Unassembled WGS sequence"/>
</dbReference>
<dbReference type="PIRSF" id="PIRSF020623">
    <property type="entry name" value="PaaX"/>
    <property type="match status" value="1"/>
</dbReference>
<dbReference type="PANTHER" id="PTHR30319">
    <property type="entry name" value="PHENYLACETIC ACID REGULATOR-RELATED TRANSCRIPTIONAL REPRESSOR"/>
    <property type="match status" value="1"/>
</dbReference>
<comment type="caution">
    <text evidence="4">The sequence shown here is derived from an EMBL/GenBank/DDBJ whole genome shotgun (WGS) entry which is preliminary data.</text>
</comment>
<dbReference type="RefSeq" id="WP_161051648.1">
    <property type="nucleotide sequence ID" value="NZ_WWCR01000028.1"/>
</dbReference>
<accession>A0A7X4H577</accession>
<dbReference type="PANTHER" id="PTHR30319:SF1">
    <property type="entry name" value="TRANSCRIPTIONAL REPRESSOR PAAX"/>
    <property type="match status" value="1"/>
</dbReference>
<evidence type="ECO:0000259" key="1">
    <source>
        <dbReference type="Pfam" id="PF07848"/>
    </source>
</evidence>
<dbReference type="Gene3D" id="1.10.10.10">
    <property type="entry name" value="Winged helix-like DNA-binding domain superfamily/Winged helix DNA-binding domain"/>
    <property type="match status" value="1"/>
</dbReference>
<dbReference type="InterPro" id="IPR012906">
    <property type="entry name" value="PaaX-like_N"/>
</dbReference>
<dbReference type="InterPro" id="IPR013225">
    <property type="entry name" value="PaaX_C"/>
</dbReference>
<proteinExistence type="predicted"/>
<gene>
    <name evidence="4" type="primary">paaX</name>
    <name evidence="4" type="ORF">GTP56_21730</name>
</gene>
<dbReference type="InterPro" id="IPR011965">
    <property type="entry name" value="PaaX_trns_reg"/>
</dbReference>
<dbReference type="InterPro" id="IPR048846">
    <property type="entry name" value="PaaX-like_central"/>
</dbReference>
<name>A0A7X4H577_9BURK</name>
<dbReference type="InterPro" id="IPR036388">
    <property type="entry name" value="WH-like_DNA-bd_sf"/>
</dbReference>
<feature type="domain" description="Transcriptional repressor PaaX-like central Cas2-like" evidence="3">
    <location>
        <begin position="104"/>
        <end position="175"/>
    </location>
</feature>
<feature type="domain" description="Transcriptional repressor PaaX-like C-terminal" evidence="2">
    <location>
        <begin position="191"/>
        <end position="295"/>
    </location>
</feature>
<evidence type="ECO:0000259" key="3">
    <source>
        <dbReference type="Pfam" id="PF20803"/>
    </source>
</evidence>
<dbReference type="Pfam" id="PF20803">
    <property type="entry name" value="PaaX_M"/>
    <property type="match status" value="1"/>
</dbReference>
<dbReference type="EMBL" id="WWCR01000028">
    <property type="protein sequence ID" value="MYM74794.1"/>
    <property type="molecule type" value="Genomic_DNA"/>
</dbReference>
<evidence type="ECO:0000259" key="2">
    <source>
        <dbReference type="Pfam" id="PF08223"/>
    </source>
</evidence>
<organism evidence="4 5">
    <name type="scientific">Duganella margarita</name>
    <dbReference type="NCBI Taxonomy" id="2692170"/>
    <lineage>
        <taxon>Bacteria</taxon>
        <taxon>Pseudomonadati</taxon>
        <taxon>Pseudomonadota</taxon>
        <taxon>Betaproteobacteria</taxon>
        <taxon>Burkholderiales</taxon>
        <taxon>Oxalobacteraceae</taxon>
        <taxon>Telluria group</taxon>
        <taxon>Duganella</taxon>
    </lineage>
</organism>
<protein>
    <submittedName>
        <fullName evidence="4">Phenylacetic acid degradation operon negative regulatory protein PaaX</fullName>
    </submittedName>
</protein>
<evidence type="ECO:0000313" key="5">
    <source>
        <dbReference type="Proteomes" id="UP000469734"/>
    </source>
</evidence>
<dbReference type="Pfam" id="PF07848">
    <property type="entry name" value="PaaX"/>
    <property type="match status" value="1"/>
</dbReference>
<dbReference type="Gene3D" id="3.30.70.2650">
    <property type="match status" value="1"/>
</dbReference>
<reference evidence="4 5" key="1">
    <citation type="submission" date="2019-12" db="EMBL/GenBank/DDBJ databases">
        <title>Novel species isolated from a subtropical stream in China.</title>
        <authorList>
            <person name="Lu H."/>
        </authorList>
    </citation>
    <scope>NUCLEOTIDE SEQUENCE [LARGE SCALE GENOMIC DNA]</scope>
    <source>
        <strain evidence="4 5">FT134W</strain>
    </source>
</reference>
<dbReference type="Gene3D" id="1.20.58.1460">
    <property type="match status" value="1"/>
</dbReference>
<sequence>MNCNDWIAGFLASDPPRSKSLVVTIFGDAIVPHGGMVWLGSLIELLAPFGVNDRLLRTAVFRLAQEGWLGAQRDGRRASYAITPDAMARFVHAYRRIYAPPNVHWDGSWTLVLNGDGALNAAERAAVRKELLWEGYSVIAPGIMGHPAADGPALDELLKRLGVAGKLFVVQGKAMRQVSARPLSDLVADGWDVAAVAGGYSKFIAQFEPLLAALRASADAAAGVPPDADGCDQPLTPEQAFVVRTLLIHAYRRVQLHDPQLPVELLPTPWPGALAYELARQIYQQVYVAAEQHVDSALRREDAAAPRAEAAFFDRFGGLA</sequence>
<dbReference type="Pfam" id="PF08223">
    <property type="entry name" value="PaaX_C"/>
    <property type="match status" value="1"/>
</dbReference>
<dbReference type="AlphaFoldDB" id="A0A7X4H577"/>